<dbReference type="AlphaFoldDB" id="A0AAD7Z4P9"/>
<feature type="region of interest" description="Disordered" evidence="1">
    <location>
        <begin position="107"/>
        <end position="149"/>
    </location>
</feature>
<protein>
    <submittedName>
        <fullName evidence="4">Uncharacterized protein</fullName>
    </submittedName>
</protein>
<organism evidence="4 5">
    <name type="scientific">Diploptera punctata</name>
    <name type="common">Pacific beetle cockroach</name>
    <dbReference type="NCBI Taxonomy" id="6984"/>
    <lineage>
        <taxon>Eukaryota</taxon>
        <taxon>Metazoa</taxon>
        <taxon>Ecdysozoa</taxon>
        <taxon>Arthropoda</taxon>
        <taxon>Hexapoda</taxon>
        <taxon>Insecta</taxon>
        <taxon>Pterygota</taxon>
        <taxon>Neoptera</taxon>
        <taxon>Polyneoptera</taxon>
        <taxon>Dictyoptera</taxon>
        <taxon>Blattodea</taxon>
        <taxon>Blaberoidea</taxon>
        <taxon>Blaberidae</taxon>
        <taxon>Diplopterinae</taxon>
        <taxon>Diploptera</taxon>
    </lineage>
</organism>
<feature type="transmembrane region" description="Helical" evidence="2">
    <location>
        <begin position="31"/>
        <end position="50"/>
    </location>
</feature>
<evidence type="ECO:0000313" key="5">
    <source>
        <dbReference type="Proteomes" id="UP001233999"/>
    </source>
</evidence>
<accession>A0AAD7Z4P9</accession>
<name>A0AAD7Z4P9_DIPPU</name>
<keyword evidence="2" id="KW-0812">Transmembrane</keyword>
<proteinExistence type="predicted"/>
<keyword evidence="2" id="KW-1133">Transmembrane helix</keyword>
<reference evidence="4" key="2">
    <citation type="submission" date="2023-05" db="EMBL/GenBank/DDBJ databases">
        <authorList>
            <person name="Fouks B."/>
        </authorList>
    </citation>
    <scope>NUCLEOTIDE SEQUENCE</scope>
    <source>
        <strain evidence="4">Stay&amp;Tobe</strain>
        <tissue evidence="4">Testes</tissue>
    </source>
</reference>
<evidence type="ECO:0000256" key="1">
    <source>
        <dbReference type="SAM" id="MobiDB-lite"/>
    </source>
</evidence>
<keyword evidence="5" id="KW-1185">Reference proteome</keyword>
<dbReference type="Proteomes" id="UP001233999">
    <property type="component" value="Unassembled WGS sequence"/>
</dbReference>
<feature type="signal peptide" evidence="3">
    <location>
        <begin position="1"/>
        <end position="20"/>
    </location>
</feature>
<feature type="chain" id="PRO_5042040832" evidence="3">
    <location>
        <begin position="21"/>
        <end position="149"/>
    </location>
</feature>
<feature type="compositionally biased region" description="Polar residues" evidence="1">
    <location>
        <begin position="120"/>
        <end position="131"/>
    </location>
</feature>
<gene>
    <name evidence="4" type="ORF">L9F63_008986</name>
</gene>
<sequence>MFFSIASLLCLIVFAAWCSAYLMVPRRWQDATITGGLAGTATVILVTVFIPRTYLMMSAVVRDNITSSLPTLAFSGGASDQDVNYQSSQALYDTVAPQFVVQSQDNVAKEADPKDIPLPKTSTQERSTSPEYSYERYDSPPSPHRVTSF</sequence>
<feature type="compositionally biased region" description="Basic and acidic residues" evidence="1">
    <location>
        <begin position="107"/>
        <end position="117"/>
    </location>
</feature>
<evidence type="ECO:0000256" key="2">
    <source>
        <dbReference type="SAM" id="Phobius"/>
    </source>
</evidence>
<keyword evidence="2" id="KW-0472">Membrane</keyword>
<keyword evidence="3" id="KW-0732">Signal</keyword>
<comment type="caution">
    <text evidence="4">The sequence shown here is derived from an EMBL/GenBank/DDBJ whole genome shotgun (WGS) entry which is preliminary data.</text>
</comment>
<reference evidence="4" key="1">
    <citation type="journal article" date="2023" name="IScience">
        <title>Live-bearing cockroach genome reveals convergent evolutionary mechanisms linked to viviparity in insects and beyond.</title>
        <authorList>
            <person name="Fouks B."/>
            <person name="Harrison M.C."/>
            <person name="Mikhailova A.A."/>
            <person name="Marchal E."/>
            <person name="English S."/>
            <person name="Carruthers M."/>
            <person name="Jennings E.C."/>
            <person name="Chiamaka E.L."/>
            <person name="Frigard R.A."/>
            <person name="Pippel M."/>
            <person name="Attardo G.M."/>
            <person name="Benoit J.B."/>
            <person name="Bornberg-Bauer E."/>
            <person name="Tobe S.S."/>
        </authorList>
    </citation>
    <scope>NUCLEOTIDE SEQUENCE</scope>
    <source>
        <strain evidence="4">Stay&amp;Tobe</strain>
    </source>
</reference>
<dbReference type="EMBL" id="JASPKZ010010687">
    <property type="protein sequence ID" value="KAJ9573645.1"/>
    <property type="molecule type" value="Genomic_DNA"/>
</dbReference>
<evidence type="ECO:0000256" key="3">
    <source>
        <dbReference type="SAM" id="SignalP"/>
    </source>
</evidence>
<evidence type="ECO:0000313" key="4">
    <source>
        <dbReference type="EMBL" id="KAJ9573645.1"/>
    </source>
</evidence>